<evidence type="ECO:0008006" key="5">
    <source>
        <dbReference type="Google" id="ProtNLM"/>
    </source>
</evidence>
<evidence type="ECO:0000256" key="1">
    <source>
        <dbReference type="SAM" id="MobiDB-lite"/>
    </source>
</evidence>
<name>A0AAE6FV79_MYXXA</name>
<keyword evidence="2" id="KW-1133">Transmembrane helix</keyword>
<keyword evidence="2" id="KW-0472">Membrane</keyword>
<proteinExistence type="predicted"/>
<feature type="region of interest" description="Disordered" evidence="1">
    <location>
        <begin position="235"/>
        <end position="275"/>
    </location>
</feature>
<protein>
    <recommendedName>
        <fullName evidence="5">Type 4 fimbrial biogenesis protein PilX N-terminal domain-containing protein</fullName>
    </recommendedName>
</protein>
<dbReference type="EMBL" id="CP017174">
    <property type="protein sequence ID" value="QDE65838.1"/>
    <property type="molecule type" value="Genomic_DNA"/>
</dbReference>
<keyword evidence="2" id="KW-0812">Transmembrane</keyword>
<organism evidence="3 4">
    <name type="scientific">Myxococcus xanthus</name>
    <dbReference type="NCBI Taxonomy" id="34"/>
    <lineage>
        <taxon>Bacteria</taxon>
        <taxon>Pseudomonadati</taxon>
        <taxon>Myxococcota</taxon>
        <taxon>Myxococcia</taxon>
        <taxon>Myxococcales</taxon>
        <taxon>Cystobacterineae</taxon>
        <taxon>Myxococcaceae</taxon>
        <taxon>Myxococcus</taxon>
    </lineage>
</organism>
<dbReference type="AlphaFoldDB" id="A0AAE6FV79"/>
<feature type="compositionally biased region" description="Acidic residues" evidence="1">
    <location>
        <begin position="257"/>
        <end position="266"/>
    </location>
</feature>
<reference evidence="3 4" key="1">
    <citation type="journal article" date="2019" name="Science">
        <title>Social genes are selection hotspots in kin groups of a soil microbe.</title>
        <authorList>
            <person name="Wielgoss S."/>
            <person name="Wolfensberger R."/>
            <person name="Sun L."/>
            <person name="Fiegna F."/>
            <person name="Velicer G.J."/>
        </authorList>
    </citation>
    <scope>NUCLEOTIDE SEQUENCE [LARGE SCALE GENOMIC DNA]</scope>
    <source>
        <strain evidence="3 4">MC3.5.9c15</strain>
    </source>
</reference>
<dbReference type="Proteomes" id="UP000320179">
    <property type="component" value="Chromosome"/>
</dbReference>
<gene>
    <name evidence="3" type="ORF">BHS09_01780</name>
</gene>
<evidence type="ECO:0000313" key="3">
    <source>
        <dbReference type="EMBL" id="QDE65838.1"/>
    </source>
</evidence>
<evidence type="ECO:0000256" key="2">
    <source>
        <dbReference type="SAM" id="Phobius"/>
    </source>
</evidence>
<evidence type="ECO:0000313" key="4">
    <source>
        <dbReference type="Proteomes" id="UP000320179"/>
    </source>
</evidence>
<feature type="transmembrane region" description="Helical" evidence="2">
    <location>
        <begin position="42"/>
        <end position="65"/>
    </location>
</feature>
<sequence length="275" mass="29265">MPPLRHGICLVTNTGIALKGQSPRESRDMVQRPTARRRQGGFTLLLAMGVVTMVTLAVLLSYGVVSREAEVQGDGRRYKEAYFAAEAGLAEGREAMRIRLGTDQSYSGTLANLPVINEPGLNGGDRPFLEVLPGPGGVGTWNSLAIVEAELAPSERQSPTGEAYASFPLQQNVRYRVFARDDEDPLDPLDPTPANQGIRDTNKQVWLIAVGEVVGPAGSRPTRAVIQALITNENAPAVTRPGSGSDTGGPEGTHDSGEDEPIDVENEVVVLSSTP</sequence>
<accession>A0AAE6FV79</accession>